<feature type="domain" description="Glycosyltransferase 2-like" evidence="1">
    <location>
        <begin position="7"/>
        <end position="152"/>
    </location>
</feature>
<dbReference type="PANTHER" id="PTHR22916">
    <property type="entry name" value="GLYCOSYLTRANSFERASE"/>
    <property type="match status" value="1"/>
</dbReference>
<dbReference type="SUPFAM" id="SSF53448">
    <property type="entry name" value="Nucleotide-diphospho-sugar transferases"/>
    <property type="match status" value="1"/>
</dbReference>
<reference evidence="2" key="1">
    <citation type="submission" date="2022-07" db="EMBL/GenBank/DDBJ databases">
        <title>Taxonomy of Novel Oxalotrophic and Methylotrophic Bacteria.</title>
        <authorList>
            <person name="Sahin N."/>
            <person name="Tani A."/>
        </authorList>
    </citation>
    <scope>NUCLEOTIDE SEQUENCE</scope>
    <source>
        <strain evidence="2">Y10</strain>
    </source>
</reference>
<protein>
    <recommendedName>
        <fullName evidence="1">Glycosyltransferase 2-like domain-containing protein</fullName>
    </recommendedName>
</protein>
<organism evidence="2 3">
    <name type="scientific">Neptunitalea lumnitzerae</name>
    <dbReference type="NCBI Taxonomy" id="2965509"/>
    <lineage>
        <taxon>Bacteria</taxon>
        <taxon>Pseudomonadati</taxon>
        <taxon>Bacteroidota</taxon>
        <taxon>Flavobacteriia</taxon>
        <taxon>Flavobacteriales</taxon>
        <taxon>Flavobacteriaceae</taxon>
        <taxon>Neptunitalea</taxon>
    </lineage>
</organism>
<dbReference type="RefSeq" id="WP_281766475.1">
    <property type="nucleotide sequence ID" value="NZ_BRVO01000005.1"/>
</dbReference>
<dbReference type="EMBL" id="BRVO01000005">
    <property type="protein sequence ID" value="GLB50838.1"/>
    <property type="molecule type" value="Genomic_DNA"/>
</dbReference>
<evidence type="ECO:0000313" key="2">
    <source>
        <dbReference type="EMBL" id="GLB50838.1"/>
    </source>
</evidence>
<dbReference type="InterPro" id="IPR001173">
    <property type="entry name" value="Glyco_trans_2-like"/>
</dbReference>
<gene>
    <name evidence="2" type="ORF">Y10_32060</name>
</gene>
<comment type="caution">
    <text evidence="2">The sequence shown here is derived from an EMBL/GenBank/DDBJ whole genome shotgun (WGS) entry which is preliminary data.</text>
</comment>
<dbReference type="InterPro" id="IPR029044">
    <property type="entry name" value="Nucleotide-diphossugar_trans"/>
</dbReference>
<dbReference type="Pfam" id="PF00535">
    <property type="entry name" value="Glycos_transf_2"/>
    <property type="match status" value="1"/>
</dbReference>
<name>A0ABQ5MNB4_9FLAO</name>
<dbReference type="Proteomes" id="UP001143543">
    <property type="component" value="Unassembled WGS sequence"/>
</dbReference>
<keyword evidence="3" id="KW-1185">Reference proteome</keyword>
<proteinExistence type="predicted"/>
<dbReference type="Gene3D" id="3.90.550.10">
    <property type="entry name" value="Spore Coat Polysaccharide Biosynthesis Protein SpsA, Chain A"/>
    <property type="match status" value="1"/>
</dbReference>
<accession>A0ABQ5MNB4</accession>
<evidence type="ECO:0000259" key="1">
    <source>
        <dbReference type="Pfam" id="PF00535"/>
    </source>
</evidence>
<evidence type="ECO:0000313" key="3">
    <source>
        <dbReference type="Proteomes" id="UP001143543"/>
    </source>
</evidence>
<sequence>MFSPLISIIIPVYNREGLIIKTIESVNNQTYSNWECVIVDDGSNDGSEEIILGYIGGNSKFIFLKRPENRLPGGNAARNYGFECSNGDYVNWFDSDDYMHPEFLEQKVAGISQDTDLVVSLYRYANFDLTRFRESKLNSFVPEKHSLFKKYASDFLEIQLNACMWSRRFLKGKKLFDESFRRFQDNEFQIRMFFCNPNLIYVNEVLATIRGGNGQENQISSKVSQTHKKIEDIYKYRFRTLKLAYDYDKSDRELINILYKKNIWSFYEAIASVNGIIARLNFFRRNSQNIRLAIEISNPSLLTRLKFHLYSIKLIFFS</sequence>